<keyword evidence="2" id="KW-1185">Reference proteome</keyword>
<evidence type="ECO:0000313" key="2">
    <source>
        <dbReference type="Proteomes" id="UP000799753"/>
    </source>
</evidence>
<protein>
    <submittedName>
        <fullName evidence="1">Uncharacterized protein</fullName>
    </submittedName>
</protein>
<evidence type="ECO:0000313" key="1">
    <source>
        <dbReference type="EMBL" id="KAF2640197.1"/>
    </source>
</evidence>
<dbReference type="AlphaFoldDB" id="A0A6A6RYM2"/>
<accession>A0A6A6RYM2</accession>
<gene>
    <name evidence="1" type="ORF">P280DRAFT_29308</name>
</gene>
<sequence length="83" mass="9260">MPKCVFLKHPYTQCLIPVLALVETTTFPPLPRKNNAEAKRIVTLLECKKDIATPPSSIFDSSNPPSIALTITQCFTRIKQVHP</sequence>
<organism evidence="1 2">
    <name type="scientific">Massarina eburnea CBS 473.64</name>
    <dbReference type="NCBI Taxonomy" id="1395130"/>
    <lineage>
        <taxon>Eukaryota</taxon>
        <taxon>Fungi</taxon>
        <taxon>Dikarya</taxon>
        <taxon>Ascomycota</taxon>
        <taxon>Pezizomycotina</taxon>
        <taxon>Dothideomycetes</taxon>
        <taxon>Pleosporomycetidae</taxon>
        <taxon>Pleosporales</taxon>
        <taxon>Massarineae</taxon>
        <taxon>Massarinaceae</taxon>
        <taxon>Massarina</taxon>
    </lineage>
</organism>
<name>A0A6A6RYM2_9PLEO</name>
<reference evidence="1" key="1">
    <citation type="journal article" date="2020" name="Stud. Mycol.">
        <title>101 Dothideomycetes genomes: a test case for predicting lifestyles and emergence of pathogens.</title>
        <authorList>
            <person name="Haridas S."/>
            <person name="Albert R."/>
            <person name="Binder M."/>
            <person name="Bloem J."/>
            <person name="Labutti K."/>
            <person name="Salamov A."/>
            <person name="Andreopoulos B."/>
            <person name="Baker S."/>
            <person name="Barry K."/>
            <person name="Bills G."/>
            <person name="Bluhm B."/>
            <person name="Cannon C."/>
            <person name="Castanera R."/>
            <person name="Culley D."/>
            <person name="Daum C."/>
            <person name="Ezra D."/>
            <person name="Gonzalez J."/>
            <person name="Henrissat B."/>
            <person name="Kuo A."/>
            <person name="Liang C."/>
            <person name="Lipzen A."/>
            <person name="Lutzoni F."/>
            <person name="Magnuson J."/>
            <person name="Mondo S."/>
            <person name="Nolan M."/>
            <person name="Ohm R."/>
            <person name="Pangilinan J."/>
            <person name="Park H.-J."/>
            <person name="Ramirez L."/>
            <person name="Alfaro M."/>
            <person name="Sun H."/>
            <person name="Tritt A."/>
            <person name="Yoshinaga Y."/>
            <person name="Zwiers L.-H."/>
            <person name="Turgeon B."/>
            <person name="Goodwin S."/>
            <person name="Spatafora J."/>
            <person name="Crous P."/>
            <person name="Grigoriev I."/>
        </authorList>
    </citation>
    <scope>NUCLEOTIDE SEQUENCE</scope>
    <source>
        <strain evidence="1">CBS 473.64</strain>
    </source>
</reference>
<proteinExistence type="predicted"/>
<dbReference type="Proteomes" id="UP000799753">
    <property type="component" value="Unassembled WGS sequence"/>
</dbReference>
<dbReference type="EMBL" id="MU006785">
    <property type="protein sequence ID" value="KAF2640197.1"/>
    <property type="molecule type" value="Genomic_DNA"/>
</dbReference>